<evidence type="ECO:0000259" key="3">
    <source>
        <dbReference type="Pfam" id="PF00710"/>
    </source>
</evidence>
<name>A0A1E7FTF9_9STRA</name>
<dbReference type="GO" id="GO:0004067">
    <property type="term" value="F:asparaginase activity"/>
    <property type="evidence" value="ECO:0007669"/>
    <property type="project" value="UniProtKB-UniRule"/>
</dbReference>
<proteinExistence type="predicted"/>
<dbReference type="InterPro" id="IPR027475">
    <property type="entry name" value="Asparaginase/glutaminase_AS2"/>
</dbReference>
<dbReference type="KEGG" id="fcy:FRACYDRAFT_267931"/>
<reference evidence="4 5" key="1">
    <citation type="submission" date="2016-09" db="EMBL/GenBank/DDBJ databases">
        <title>Extensive genetic diversity and differential bi-allelic expression allows diatom success in the polar Southern Ocean.</title>
        <authorList>
            <consortium name="DOE Joint Genome Institute"/>
            <person name="Mock T."/>
            <person name="Otillar R.P."/>
            <person name="Strauss J."/>
            <person name="Dupont C."/>
            <person name="Frickenhaus S."/>
            <person name="Maumus F."/>
            <person name="Mcmullan M."/>
            <person name="Sanges R."/>
            <person name="Schmutz J."/>
            <person name="Toseland A."/>
            <person name="Valas R."/>
            <person name="Veluchamy A."/>
            <person name="Ward B.J."/>
            <person name="Allen A."/>
            <person name="Barry K."/>
            <person name="Falciatore A."/>
            <person name="Ferrante M."/>
            <person name="Fortunato A.E."/>
            <person name="Gloeckner G."/>
            <person name="Gruber A."/>
            <person name="Hipkin R."/>
            <person name="Janech M."/>
            <person name="Kroth P."/>
            <person name="Leese F."/>
            <person name="Lindquist E."/>
            <person name="Lyon B.R."/>
            <person name="Martin J."/>
            <person name="Mayer C."/>
            <person name="Parker M."/>
            <person name="Quesneville H."/>
            <person name="Raymond J."/>
            <person name="Uhlig C."/>
            <person name="Valentin K.U."/>
            <person name="Worden A.Z."/>
            <person name="Armbrust E.V."/>
            <person name="Bowler C."/>
            <person name="Green B."/>
            <person name="Moulton V."/>
            <person name="Van Oosterhout C."/>
            <person name="Grigoriev I."/>
        </authorList>
    </citation>
    <scope>NUCLEOTIDE SEQUENCE [LARGE SCALE GENOMIC DNA]</scope>
    <source>
        <strain evidence="4 5">CCMP1102</strain>
    </source>
</reference>
<dbReference type="PANTHER" id="PTHR11707">
    <property type="entry name" value="L-ASPARAGINASE"/>
    <property type="match status" value="1"/>
</dbReference>
<evidence type="ECO:0000256" key="1">
    <source>
        <dbReference type="PROSITE-ProRule" id="PRU10100"/>
    </source>
</evidence>
<dbReference type="Gene3D" id="3.40.50.1170">
    <property type="entry name" value="L-asparaginase, N-terminal domain"/>
    <property type="match status" value="1"/>
</dbReference>
<evidence type="ECO:0000313" key="5">
    <source>
        <dbReference type="Proteomes" id="UP000095751"/>
    </source>
</evidence>
<protein>
    <submittedName>
        <fullName evidence="4">Asparaginase/glutaminase</fullName>
    </submittedName>
</protein>
<accession>A0A1E7FTF9</accession>
<feature type="transmembrane region" description="Helical" evidence="2">
    <location>
        <begin position="48"/>
        <end position="69"/>
    </location>
</feature>
<keyword evidence="2" id="KW-0812">Transmembrane</keyword>
<keyword evidence="5" id="KW-1185">Reference proteome</keyword>
<dbReference type="InParanoid" id="A0A1E7FTF9"/>
<dbReference type="PIRSF" id="PIRSF001220">
    <property type="entry name" value="L-ASNase_gatD"/>
    <property type="match status" value="1"/>
</dbReference>
<dbReference type="InterPro" id="IPR027474">
    <property type="entry name" value="L-asparaginase_N"/>
</dbReference>
<feature type="domain" description="L-asparaginase N-terminal" evidence="3">
    <location>
        <begin position="63"/>
        <end position="223"/>
    </location>
</feature>
<keyword evidence="2" id="KW-1133">Transmembrane helix</keyword>
<dbReference type="Proteomes" id="UP000095751">
    <property type="component" value="Unassembled WGS sequence"/>
</dbReference>
<dbReference type="PRINTS" id="PR00139">
    <property type="entry name" value="ASNGLNASE"/>
</dbReference>
<evidence type="ECO:0000313" key="4">
    <source>
        <dbReference type="EMBL" id="OEU21460.1"/>
    </source>
</evidence>
<sequence length="250" mass="28741">MKILFVQTGKKFRSVIKRYVICYYLIIPFTHLTIFLFCFCPYYELYQIISYFVYSAMLLLSTIILGGTIDKDYPKTTNGQGFEISNEPAFDRILKERLSSPVQPPLSFEYDTLTVCRKDSLEITNDDRNELIRLIDGRLTLEMKMNTKAFDGVIITHGTDTMGETAKYIANSRCQLSPHFTPIVITGAMRPERFSNSDADFNLGMAVATIQLSKMGFIGLCMNGIIIPHDEYDRDLTTGQFLRRRRRQIT</sequence>
<dbReference type="PIRSF" id="PIRSF500176">
    <property type="entry name" value="L_ASNase"/>
    <property type="match status" value="1"/>
</dbReference>
<dbReference type="PROSITE" id="PS51732">
    <property type="entry name" value="ASN_GLN_ASE_3"/>
    <property type="match status" value="1"/>
</dbReference>
<dbReference type="OrthoDB" id="542841at2759"/>
<gene>
    <name evidence="4" type="ORF">FRACYDRAFT_267931</name>
</gene>
<dbReference type="InterPro" id="IPR037152">
    <property type="entry name" value="L-asparaginase_N_sf"/>
</dbReference>
<dbReference type="EMBL" id="KV784354">
    <property type="protein sequence ID" value="OEU21460.1"/>
    <property type="molecule type" value="Genomic_DNA"/>
</dbReference>
<feature type="active site" evidence="1">
    <location>
        <position position="159"/>
    </location>
</feature>
<dbReference type="InterPro" id="IPR036152">
    <property type="entry name" value="Asp/glu_Ase-like_sf"/>
</dbReference>
<organism evidence="4 5">
    <name type="scientific">Fragilariopsis cylindrus CCMP1102</name>
    <dbReference type="NCBI Taxonomy" id="635003"/>
    <lineage>
        <taxon>Eukaryota</taxon>
        <taxon>Sar</taxon>
        <taxon>Stramenopiles</taxon>
        <taxon>Ochrophyta</taxon>
        <taxon>Bacillariophyta</taxon>
        <taxon>Bacillariophyceae</taxon>
        <taxon>Bacillariophycidae</taxon>
        <taxon>Bacillariales</taxon>
        <taxon>Bacillariaceae</taxon>
        <taxon>Fragilariopsis</taxon>
    </lineage>
</organism>
<dbReference type="PANTHER" id="PTHR11707:SF28">
    <property type="entry name" value="60 KDA LYSOPHOSPHOLIPASE"/>
    <property type="match status" value="1"/>
</dbReference>
<keyword evidence="2" id="KW-0472">Membrane</keyword>
<dbReference type="AlphaFoldDB" id="A0A1E7FTF9"/>
<dbReference type="InterPro" id="IPR006034">
    <property type="entry name" value="Asparaginase/glutaminase-like"/>
</dbReference>
<dbReference type="PROSITE" id="PS00917">
    <property type="entry name" value="ASN_GLN_ASE_2"/>
    <property type="match status" value="1"/>
</dbReference>
<feature type="transmembrane region" description="Helical" evidence="2">
    <location>
        <begin position="21"/>
        <end position="42"/>
    </location>
</feature>
<evidence type="ECO:0000256" key="2">
    <source>
        <dbReference type="SAM" id="Phobius"/>
    </source>
</evidence>
<dbReference type="SUPFAM" id="SSF53774">
    <property type="entry name" value="Glutaminase/Asparaginase"/>
    <property type="match status" value="1"/>
</dbReference>
<dbReference type="Pfam" id="PF00710">
    <property type="entry name" value="Asparaginase"/>
    <property type="match status" value="1"/>
</dbReference>